<keyword evidence="3" id="KW-0378">Hydrolase</keyword>
<dbReference type="Pfam" id="PF12706">
    <property type="entry name" value="Lactamase_B_2"/>
    <property type="match status" value="1"/>
</dbReference>
<keyword evidence="3" id="KW-0540">Nuclease</keyword>
<evidence type="ECO:0000313" key="3">
    <source>
        <dbReference type="EMBL" id="OOQ61045.1"/>
    </source>
</evidence>
<sequence length="312" mass="35491">MILDDFLSFNANGLYCSYGDFYLDPKQPVTNAIISHAHADHAIASNTSVYATEATIAFMQLRYGKLAGKVLYTAAYYASFNVGGVDITFIPAGHMPGSAQILMEYKGIRYLYTGDYKLQPDATCEPMEFVKADVLITESTFAEPNTSHPDPVEEIKKLNDIKINILLGAYALGKSQRLIRMINDYAPQKKILVHHRIMPINAIYEKMGFALGKHQIYGRKLMKTQEEWVYIVPPFTFDSYIRAVGVKRLFASGWKNLQVNTQDTLFISDHADWNDIIKTVEQTQPQQIWTLHGEGRHLKEHFKNDIFVKLLN</sequence>
<dbReference type="Proteomes" id="UP000189739">
    <property type="component" value="Unassembled WGS sequence"/>
</dbReference>
<dbReference type="EMBL" id="MBTF01000003">
    <property type="protein sequence ID" value="OOQ61045.1"/>
    <property type="molecule type" value="Genomic_DNA"/>
</dbReference>
<feature type="domain" description="Zn-dependent metallo-hydrolase RNA specificity" evidence="1">
    <location>
        <begin position="264"/>
        <end position="301"/>
    </location>
</feature>
<dbReference type="InterPro" id="IPR011108">
    <property type="entry name" value="RMMBL"/>
</dbReference>
<dbReference type="STRING" id="1792845.BC343_21585"/>
<evidence type="ECO:0000259" key="2">
    <source>
        <dbReference type="Pfam" id="PF12706"/>
    </source>
</evidence>
<dbReference type="Gene3D" id="3.60.15.10">
    <property type="entry name" value="Ribonuclease Z/Hydroxyacylglutathione hydrolase-like"/>
    <property type="match status" value="1"/>
</dbReference>
<keyword evidence="3" id="KW-0269">Exonuclease</keyword>
<evidence type="ECO:0000259" key="1">
    <source>
        <dbReference type="Pfam" id="PF07521"/>
    </source>
</evidence>
<dbReference type="InterPro" id="IPR036866">
    <property type="entry name" value="RibonucZ/Hydroxyglut_hydro"/>
</dbReference>
<dbReference type="PANTHER" id="PTHR11203">
    <property type="entry name" value="CLEAVAGE AND POLYADENYLATION SPECIFICITY FACTOR FAMILY MEMBER"/>
    <property type="match status" value="1"/>
</dbReference>
<dbReference type="InterPro" id="IPR050698">
    <property type="entry name" value="MBL"/>
</dbReference>
<organism evidence="3 4">
    <name type="scientific">Mucilaginibacter pedocola</name>
    <dbReference type="NCBI Taxonomy" id="1792845"/>
    <lineage>
        <taxon>Bacteria</taxon>
        <taxon>Pseudomonadati</taxon>
        <taxon>Bacteroidota</taxon>
        <taxon>Sphingobacteriia</taxon>
        <taxon>Sphingobacteriales</taxon>
        <taxon>Sphingobacteriaceae</taxon>
        <taxon>Mucilaginibacter</taxon>
    </lineage>
</organism>
<dbReference type="InterPro" id="IPR001279">
    <property type="entry name" value="Metallo-B-lactamas"/>
</dbReference>
<protein>
    <submittedName>
        <fullName evidence="3">Exonuclease</fullName>
    </submittedName>
</protein>
<dbReference type="PANTHER" id="PTHR11203:SF49">
    <property type="entry name" value="BLL1145 PROTEIN"/>
    <property type="match status" value="1"/>
</dbReference>
<dbReference type="RefSeq" id="WP_078346872.1">
    <property type="nucleotide sequence ID" value="NZ_MBTF01000003.1"/>
</dbReference>
<dbReference type="GO" id="GO:0004527">
    <property type="term" value="F:exonuclease activity"/>
    <property type="evidence" value="ECO:0007669"/>
    <property type="project" value="UniProtKB-KW"/>
</dbReference>
<proteinExistence type="predicted"/>
<dbReference type="OrthoDB" id="9803916at2"/>
<dbReference type="SUPFAM" id="SSF56281">
    <property type="entry name" value="Metallo-hydrolase/oxidoreductase"/>
    <property type="match status" value="1"/>
</dbReference>
<evidence type="ECO:0000313" key="4">
    <source>
        <dbReference type="Proteomes" id="UP000189739"/>
    </source>
</evidence>
<keyword evidence="4" id="KW-1185">Reference proteome</keyword>
<gene>
    <name evidence="3" type="ORF">BC343_21585</name>
</gene>
<feature type="domain" description="Metallo-beta-lactamase" evidence="2">
    <location>
        <begin position="28"/>
        <end position="165"/>
    </location>
</feature>
<accession>A0A1S9PJD8</accession>
<reference evidence="3 4" key="1">
    <citation type="submission" date="2016-07" db="EMBL/GenBank/DDBJ databases">
        <title>Genomic analysis of zinc-resistant bacterium Mucilaginibacter pedocola TBZ30.</title>
        <authorList>
            <person name="Huang J."/>
            <person name="Tang J."/>
        </authorList>
    </citation>
    <scope>NUCLEOTIDE SEQUENCE [LARGE SCALE GENOMIC DNA]</scope>
    <source>
        <strain evidence="3 4">TBZ30</strain>
    </source>
</reference>
<dbReference type="Pfam" id="PF07521">
    <property type="entry name" value="RMMBL"/>
    <property type="match status" value="1"/>
</dbReference>
<dbReference type="GO" id="GO:0004521">
    <property type="term" value="F:RNA endonuclease activity"/>
    <property type="evidence" value="ECO:0007669"/>
    <property type="project" value="TreeGrafter"/>
</dbReference>
<dbReference type="AlphaFoldDB" id="A0A1S9PJD8"/>
<comment type="caution">
    <text evidence="3">The sequence shown here is derived from an EMBL/GenBank/DDBJ whole genome shotgun (WGS) entry which is preliminary data.</text>
</comment>
<name>A0A1S9PJD8_9SPHI</name>